<evidence type="ECO:0000259" key="8">
    <source>
        <dbReference type="PROSITE" id="PS50089"/>
    </source>
</evidence>
<dbReference type="GO" id="GO:0000151">
    <property type="term" value="C:ubiquitin ligase complex"/>
    <property type="evidence" value="ECO:0007669"/>
    <property type="project" value="TreeGrafter"/>
</dbReference>
<dbReference type="InterPro" id="IPR013083">
    <property type="entry name" value="Znf_RING/FYVE/PHD"/>
</dbReference>
<feature type="domain" description="RING-type" evidence="8">
    <location>
        <begin position="260"/>
        <end position="303"/>
    </location>
</feature>
<evidence type="ECO:0000256" key="5">
    <source>
        <dbReference type="ARBA" id="ARBA00022833"/>
    </source>
</evidence>
<dbReference type="Proteomes" id="UP001209540">
    <property type="component" value="Unassembled WGS sequence"/>
</dbReference>
<dbReference type="Gene3D" id="3.30.40.10">
    <property type="entry name" value="Zinc/RING finger domain, C3HC4 (zinc finger)"/>
    <property type="match status" value="1"/>
</dbReference>
<dbReference type="GO" id="GO:0006511">
    <property type="term" value="P:ubiquitin-dependent protein catabolic process"/>
    <property type="evidence" value="ECO:0007669"/>
    <property type="project" value="TreeGrafter"/>
</dbReference>
<dbReference type="PANTHER" id="PTHR15067">
    <property type="entry name" value="E3 UBIQUITIN-PROTEIN LIGASE RNF8"/>
    <property type="match status" value="1"/>
</dbReference>
<dbReference type="AlphaFoldDB" id="A0AAD5PD36"/>
<dbReference type="PROSITE" id="PS50089">
    <property type="entry name" value="ZF_RING_2"/>
    <property type="match status" value="1"/>
</dbReference>
<dbReference type="SUPFAM" id="SSF57850">
    <property type="entry name" value="RING/U-box"/>
    <property type="match status" value="1"/>
</dbReference>
<evidence type="ECO:0000256" key="4">
    <source>
        <dbReference type="ARBA" id="ARBA00022786"/>
    </source>
</evidence>
<feature type="domain" description="FHA" evidence="7">
    <location>
        <begin position="109"/>
        <end position="163"/>
    </location>
</feature>
<organism evidence="9 10">
    <name type="scientific">Phascolomyces articulosus</name>
    <dbReference type="NCBI Taxonomy" id="60185"/>
    <lineage>
        <taxon>Eukaryota</taxon>
        <taxon>Fungi</taxon>
        <taxon>Fungi incertae sedis</taxon>
        <taxon>Mucoromycota</taxon>
        <taxon>Mucoromycotina</taxon>
        <taxon>Mucoromycetes</taxon>
        <taxon>Mucorales</taxon>
        <taxon>Lichtheimiaceae</taxon>
        <taxon>Phascolomyces</taxon>
    </lineage>
</organism>
<keyword evidence="10" id="KW-1185">Reference proteome</keyword>
<accession>A0AAD5PD36</accession>
<keyword evidence="1" id="KW-0808">Transferase</keyword>
<dbReference type="SMART" id="SM00240">
    <property type="entry name" value="FHA"/>
    <property type="match status" value="1"/>
</dbReference>
<proteinExistence type="predicted"/>
<sequence length="344" mass="39423">MLVTVSSALLPLWSHNRQHHNQFPTTTLGGRILERNNDHHYVNNPSDEFPSFFSTFTTNTNDTASINNNHDLGPDEAPRIRMVPCIDMTRNAGMRIDVIERDVRPDTIIELGRFTDEFFIPNRISFRNKVISRRHAVIWTIGHKFFIRDTKSSSGTFVNNVRLCPPNKESRPFPLKDGDILQLGVDYRGGLQDIFRCVKFRLEINRKRTHQVDMFGFQAYQSLRKLTSTPTTEKDLDESDNMEVDNEDACSEPDCAVKDCCICLYAIAPFQALFVAPCQHTFHYKCIRPLLCHYPSFQCPLCRGYADLESSVTVETDELREMLKKLKTNDTCLSEDAASSSSRI</sequence>
<dbReference type="SUPFAM" id="SSF49879">
    <property type="entry name" value="SMAD/FHA domain"/>
    <property type="match status" value="1"/>
</dbReference>
<keyword evidence="3 6" id="KW-0863">Zinc-finger</keyword>
<evidence type="ECO:0000256" key="3">
    <source>
        <dbReference type="ARBA" id="ARBA00022771"/>
    </source>
</evidence>
<keyword evidence="4" id="KW-0833">Ubl conjugation pathway</keyword>
<dbReference type="GO" id="GO:0032153">
    <property type="term" value="C:cell division site"/>
    <property type="evidence" value="ECO:0007669"/>
    <property type="project" value="TreeGrafter"/>
</dbReference>
<comment type="caution">
    <text evidence="9">The sequence shown here is derived from an EMBL/GenBank/DDBJ whole genome shotgun (WGS) entry which is preliminary data.</text>
</comment>
<dbReference type="InterPro" id="IPR000253">
    <property type="entry name" value="FHA_dom"/>
</dbReference>
<dbReference type="Pfam" id="PF17123">
    <property type="entry name" value="zf-RING_11"/>
    <property type="match status" value="1"/>
</dbReference>
<dbReference type="GO" id="GO:0008270">
    <property type="term" value="F:zinc ion binding"/>
    <property type="evidence" value="ECO:0007669"/>
    <property type="project" value="UniProtKB-KW"/>
</dbReference>
<keyword evidence="5" id="KW-0862">Zinc</keyword>
<dbReference type="Pfam" id="PF00498">
    <property type="entry name" value="FHA"/>
    <property type="match status" value="1"/>
</dbReference>
<evidence type="ECO:0000259" key="7">
    <source>
        <dbReference type="PROSITE" id="PS50006"/>
    </source>
</evidence>
<dbReference type="GO" id="GO:0005829">
    <property type="term" value="C:cytosol"/>
    <property type="evidence" value="ECO:0007669"/>
    <property type="project" value="TreeGrafter"/>
</dbReference>
<dbReference type="GO" id="GO:0061630">
    <property type="term" value="F:ubiquitin protein ligase activity"/>
    <property type="evidence" value="ECO:0007669"/>
    <property type="project" value="TreeGrafter"/>
</dbReference>
<dbReference type="EMBL" id="JAIXMP010000017">
    <property type="protein sequence ID" value="KAI9259487.1"/>
    <property type="molecule type" value="Genomic_DNA"/>
</dbReference>
<dbReference type="PROSITE" id="PS50006">
    <property type="entry name" value="FHA_DOMAIN"/>
    <property type="match status" value="1"/>
</dbReference>
<reference evidence="9" key="1">
    <citation type="journal article" date="2022" name="IScience">
        <title>Evolution of zygomycete secretomes and the origins of terrestrial fungal ecologies.</title>
        <authorList>
            <person name="Chang Y."/>
            <person name="Wang Y."/>
            <person name="Mondo S."/>
            <person name="Ahrendt S."/>
            <person name="Andreopoulos W."/>
            <person name="Barry K."/>
            <person name="Beard J."/>
            <person name="Benny G.L."/>
            <person name="Blankenship S."/>
            <person name="Bonito G."/>
            <person name="Cuomo C."/>
            <person name="Desiro A."/>
            <person name="Gervers K.A."/>
            <person name="Hundley H."/>
            <person name="Kuo A."/>
            <person name="LaButti K."/>
            <person name="Lang B.F."/>
            <person name="Lipzen A."/>
            <person name="O'Donnell K."/>
            <person name="Pangilinan J."/>
            <person name="Reynolds N."/>
            <person name="Sandor L."/>
            <person name="Smith M.E."/>
            <person name="Tsang A."/>
            <person name="Grigoriev I.V."/>
            <person name="Stajich J.E."/>
            <person name="Spatafora J.W."/>
        </authorList>
    </citation>
    <scope>NUCLEOTIDE SEQUENCE</scope>
    <source>
        <strain evidence="9">RSA 2281</strain>
    </source>
</reference>
<dbReference type="Gene3D" id="2.60.200.20">
    <property type="match status" value="1"/>
</dbReference>
<dbReference type="PANTHER" id="PTHR15067:SF7">
    <property type="entry name" value="E3 UBIQUITIN-PROTEIN LIGASE DMA1-RELATED"/>
    <property type="match status" value="1"/>
</dbReference>
<evidence type="ECO:0000256" key="2">
    <source>
        <dbReference type="ARBA" id="ARBA00022723"/>
    </source>
</evidence>
<evidence type="ECO:0000256" key="6">
    <source>
        <dbReference type="PROSITE-ProRule" id="PRU00175"/>
    </source>
</evidence>
<keyword evidence="2" id="KW-0479">Metal-binding</keyword>
<evidence type="ECO:0000313" key="10">
    <source>
        <dbReference type="Proteomes" id="UP001209540"/>
    </source>
</evidence>
<dbReference type="GO" id="GO:0016567">
    <property type="term" value="P:protein ubiquitination"/>
    <property type="evidence" value="ECO:0007669"/>
    <property type="project" value="TreeGrafter"/>
</dbReference>
<evidence type="ECO:0000256" key="1">
    <source>
        <dbReference type="ARBA" id="ARBA00022679"/>
    </source>
</evidence>
<name>A0AAD5PD36_9FUNG</name>
<evidence type="ECO:0000313" key="9">
    <source>
        <dbReference type="EMBL" id="KAI9259487.1"/>
    </source>
</evidence>
<reference evidence="9" key="2">
    <citation type="submission" date="2023-02" db="EMBL/GenBank/DDBJ databases">
        <authorList>
            <consortium name="DOE Joint Genome Institute"/>
            <person name="Mondo S.J."/>
            <person name="Chang Y."/>
            <person name="Wang Y."/>
            <person name="Ahrendt S."/>
            <person name="Andreopoulos W."/>
            <person name="Barry K."/>
            <person name="Beard J."/>
            <person name="Benny G.L."/>
            <person name="Blankenship S."/>
            <person name="Bonito G."/>
            <person name="Cuomo C."/>
            <person name="Desiro A."/>
            <person name="Gervers K.A."/>
            <person name="Hundley H."/>
            <person name="Kuo A."/>
            <person name="LaButti K."/>
            <person name="Lang B.F."/>
            <person name="Lipzen A."/>
            <person name="O'Donnell K."/>
            <person name="Pangilinan J."/>
            <person name="Reynolds N."/>
            <person name="Sandor L."/>
            <person name="Smith M.W."/>
            <person name="Tsang A."/>
            <person name="Grigoriev I.V."/>
            <person name="Stajich J.E."/>
            <person name="Spatafora J.W."/>
        </authorList>
    </citation>
    <scope>NUCLEOTIDE SEQUENCE</scope>
    <source>
        <strain evidence="9">RSA 2281</strain>
    </source>
</reference>
<dbReference type="InterPro" id="IPR001841">
    <property type="entry name" value="Znf_RING"/>
</dbReference>
<dbReference type="InterPro" id="IPR008984">
    <property type="entry name" value="SMAD_FHA_dom_sf"/>
</dbReference>
<protein>
    <submittedName>
        <fullName evidence="9">Uncharacterized protein</fullName>
    </submittedName>
</protein>
<dbReference type="SMART" id="SM00184">
    <property type="entry name" value="RING"/>
    <property type="match status" value="1"/>
</dbReference>
<gene>
    <name evidence="9" type="ORF">BDA99DRAFT_538449</name>
</gene>